<dbReference type="PANTHER" id="PTHR33164:SF57">
    <property type="entry name" value="MARR-FAMILY TRANSCRIPTIONAL REGULATOR"/>
    <property type="match status" value="1"/>
</dbReference>
<reference evidence="2 3" key="1">
    <citation type="submission" date="2023-03" db="EMBL/GenBank/DDBJ databases">
        <title>YIM 133296 draft genome.</title>
        <authorList>
            <person name="Xiong L."/>
        </authorList>
    </citation>
    <scope>NUCLEOTIDE SEQUENCE [LARGE SCALE GENOMIC DNA]</scope>
    <source>
        <strain evidence="2 3">YIM 133296</strain>
    </source>
</reference>
<dbReference type="PROSITE" id="PS50995">
    <property type="entry name" value="HTH_MARR_2"/>
    <property type="match status" value="1"/>
</dbReference>
<feature type="domain" description="HTH marR-type" evidence="1">
    <location>
        <begin position="7"/>
        <end position="141"/>
    </location>
</feature>
<dbReference type="SMART" id="SM00347">
    <property type="entry name" value="HTH_MARR"/>
    <property type="match status" value="1"/>
</dbReference>
<gene>
    <name evidence="2" type="ORF">P4R38_05450</name>
</gene>
<sequence length="147" mass="16332">MADPDVSPNLGLLAFLVARDMETRVMEGLASAGYDDITLAQSRAFQRVGPDGTRVTDLAEQARITKQTAVFLVNQLERAGYVERVVDPTDARARLVRLAVRGRALVEVARRLEAEVEQRWADHLGARDTASLRRILTSLREITDPYA</sequence>
<dbReference type="PANTHER" id="PTHR33164">
    <property type="entry name" value="TRANSCRIPTIONAL REGULATOR, MARR FAMILY"/>
    <property type="match status" value="1"/>
</dbReference>
<keyword evidence="3" id="KW-1185">Reference proteome</keyword>
<accession>A0ABT6C404</accession>
<dbReference type="InterPro" id="IPR036388">
    <property type="entry name" value="WH-like_DNA-bd_sf"/>
</dbReference>
<dbReference type="Proteomes" id="UP001528912">
    <property type="component" value="Unassembled WGS sequence"/>
</dbReference>
<protein>
    <submittedName>
        <fullName evidence="2">MarR family transcriptional regulator</fullName>
    </submittedName>
</protein>
<dbReference type="InterPro" id="IPR039422">
    <property type="entry name" value="MarR/SlyA-like"/>
</dbReference>
<organism evidence="2 3">
    <name type="scientific">Luteipulveratus flavus</name>
    <dbReference type="NCBI Taxonomy" id="3031728"/>
    <lineage>
        <taxon>Bacteria</taxon>
        <taxon>Bacillati</taxon>
        <taxon>Actinomycetota</taxon>
        <taxon>Actinomycetes</taxon>
        <taxon>Micrococcales</taxon>
        <taxon>Dermacoccaceae</taxon>
        <taxon>Luteipulveratus</taxon>
    </lineage>
</organism>
<name>A0ABT6C404_9MICO</name>
<dbReference type="InterPro" id="IPR036390">
    <property type="entry name" value="WH_DNA-bd_sf"/>
</dbReference>
<dbReference type="Pfam" id="PF12802">
    <property type="entry name" value="MarR_2"/>
    <property type="match status" value="1"/>
</dbReference>
<comment type="caution">
    <text evidence="2">The sequence shown here is derived from an EMBL/GenBank/DDBJ whole genome shotgun (WGS) entry which is preliminary data.</text>
</comment>
<dbReference type="EMBL" id="JAROAV010000021">
    <property type="protein sequence ID" value="MDF8263686.1"/>
    <property type="molecule type" value="Genomic_DNA"/>
</dbReference>
<dbReference type="Gene3D" id="1.10.10.10">
    <property type="entry name" value="Winged helix-like DNA-binding domain superfamily/Winged helix DNA-binding domain"/>
    <property type="match status" value="1"/>
</dbReference>
<dbReference type="SUPFAM" id="SSF46785">
    <property type="entry name" value="Winged helix' DNA-binding domain"/>
    <property type="match status" value="1"/>
</dbReference>
<dbReference type="RefSeq" id="WP_277191355.1">
    <property type="nucleotide sequence ID" value="NZ_JAROAV010000021.1"/>
</dbReference>
<proteinExistence type="predicted"/>
<dbReference type="InterPro" id="IPR000835">
    <property type="entry name" value="HTH_MarR-typ"/>
</dbReference>
<evidence type="ECO:0000313" key="3">
    <source>
        <dbReference type="Proteomes" id="UP001528912"/>
    </source>
</evidence>
<evidence type="ECO:0000259" key="1">
    <source>
        <dbReference type="PROSITE" id="PS50995"/>
    </source>
</evidence>
<evidence type="ECO:0000313" key="2">
    <source>
        <dbReference type="EMBL" id="MDF8263686.1"/>
    </source>
</evidence>